<sequence length="368" mass="40789">MSEPQWLADICSCYAGQPSPYRDAEVLRSMQAAVDPTSLNRVDWNQYNTEEFRVGSTLNLRTLYLRLEAAVEAREERGRETGCVLHTTAAEGEPNLEDLLALLRFLFSPQTGYQLDEATRRYWTLDWAEVFDDFNVRHPASSCDSQGTVWSDDRSSFNAVGSLVWNRAYPAGAASGVSGMQEPPDAAPSGGTQAFVPQQDPAPPVRAAQKPVKVLDRVFHGTWSRYVDDLLKEGFKPGMSRNGKRFGDGFYFTESVQSARSWSADDMRVKGKGPVIAARISGSVAFIDQQKVEQTVKKGDFSEFPFIESAADESRLTELIKSVYAGSGVSESAIGIFLKEKGYSAMYLSPWREIVVFDSAHIVGMEKI</sequence>
<reference evidence="2" key="1">
    <citation type="submission" date="2022-10" db="EMBL/GenBank/DDBJ databases">
        <title>The complete genomes of actinobacterial strains from the NBC collection.</title>
        <authorList>
            <person name="Joergensen T.S."/>
            <person name="Alvarez Arevalo M."/>
            <person name="Sterndorff E.B."/>
            <person name="Faurdal D."/>
            <person name="Vuksanovic O."/>
            <person name="Mourched A.-S."/>
            <person name="Charusanti P."/>
            <person name="Shaw S."/>
            <person name="Blin K."/>
            <person name="Weber T."/>
        </authorList>
    </citation>
    <scope>NUCLEOTIDE SEQUENCE</scope>
    <source>
        <strain evidence="2">NBC 00180</strain>
    </source>
</reference>
<dbReference type="SUPFAM" id="SSF56399">
    <property type="entry name" value="ADP-ribosylation"/>
    <property type="match status" value="1"/>
</dbReference>
<evidence type="ECO:0000256" key="1">
    <source>
        <dbReference type="SAM" id="MobiDB-lite"/>
    </source>
</evidence>
<organism evidence="2">
    <name type="scientific">Streptomyces sp. NBC_00180</name>
    <dbReference type="NCBI Taxonomy" id="2903632"/>
    <lineage>
        <taxon>Bacteria</taxon>
        <taxon>Bacillati</taxon>
        <taxon>Actinomycetota</taxon>
        <taxon>Actinomycetes</taxon>
        <taxon>Kitasatosporales</taxon>
        <taxon>Streptomycetaceae</taxon>
        <taxon>Streptomyces</taxon>
    </lineage>
</organism>
<dbReference type="EMBL" id="CP108140">
    <property type="protein sequence ID" value="WTP91326.1"/>
    <property type="molecule type" value="Genomic_DNA"/>
</dbReference>
<name>A0AAU1I8C5_9ACTN</name>
<gene>
    <name evidence="2" type="ORF">OG477_41110</name>
</gene>
<protein>
    <recommendedName>
        <fullName evidence="3">DUF3990 domain-containing protein</fullName>
    </recommendedName>
</protein>
<evidence type="ECO:0008006" key="3">
    <source>
        <dbReference type="Google" id="ProtNLM"/>
    </source>
</evidence>
<dbReference type="Gene3D" id="3.90.228.10">
    <property type="match status" value="1"/>
</dbReference>
<proteinExistence type="predicted"/>
<evidence type="ECO:0000313" key="2">
    <source>
        <dbReference type="EMBL" id="WTP91326.1"/>
    </source>
</evidence>
<accession>A0AAU1I8C5</accession>
<dbReference type="AlphaFoldDB" id="A0AAU1I8C5"/>
<feature type="region of interest" description="Disordered" evidence="1">
    <location>
        <begin position="174"/>
        <end position="194"/>
    </location>
</feature>